<comment type="subcellular location">
    <subcellularLocation>
        <location evidence="1">Mitochondrion</location>
    </subcellularLocation>
</comment>
<dbReference type="SMART" id="SM00827">
    <property type="entry name" value="PKS_AT"/>
    <property type="match status" value="1"/>
</dbReference>
<dbReference type="Gene3D" id="3.30.70.250">
    <property type="entry name" value="Malonyl-CoA ACP transacylase, ACP-binding"/>
    <property type="match status" value="1"/>
</dbReference>
<dbReference type="InterPro" id="IPR001227">
    <property type="entry name" value="Ac_transferase_dom_sf"/>
</dbReference>
<dbReference type="AlphaFoldDB" id="A0A6P3VWZ9"/>
<evidence type="ECO:0000256" key="3">
    <source>
        <dbReference type="ARBA" id="ARBA00013258"/>
    </source>
</evidence>
<dbReference type="SUPFAM" id="SSF55048">
    <property type="entry name" value="Probable ACP-binding domain of malonyl-CoA ACP transacylase"/>
    <property type="match status" value="1"/>
</dbReference>
<keyword evidence="10" id="KW-0275">Fatty acid biosynthesis</keyword>
<comment type="similarity">
    <text evidence="12">Belongs to the type II malonyltransferase family.</text>
</comment>
<keyword evidence="5" id="KW-0808">Transferase</keyword>
<gene>
    <name evidence="19" type="primary">mcat</name>
</gene>
<evidence type="ECO:0000256" key="9">
    <source>
        <dbReference type="ARBA" id="ARBA00023128"/>
    </source>
</evidence>
<dbReference type="GO" id="GO:0004314">
    <property type="term" value="F:[acyl-carrier-protein] S-malonyltransferase activity"/>
    <property type="evidence" value="ECO:0007669"/>
    <property type="project" value="UniProtKB-EC"/>
</dbReference>
<evidence type="ECO:0000256" key="12">
    <source>
        <dbReference type="ARBA" id="ARBA00061523"/>
    </source>
</evidence>
<evidence type="ECO:0000256" key="13">
    <source>
        <dbReference type="ARBA" id="ARBA00069490"/>
    </source>
</evidence>
<evidence type="ECO:0000256" key="15">
    <source>
        <dbReference type="ARBA" id="ARBA00083656"/>
    </source>
</evidence>
<dbReference type="Gene3D" id="3.40.366.10">
    <property type="entry name" value="Malonyl-Coenzyme A Acyl Carrier Protein, domain 2"/>
    <property type="match status" value="1"/>
</dbReference>
<evidence type="ECO:0000256" key="14">
    <source>
        <dbReference type="ARBA" id="ARBA00077751"/>
    </source>
</evidence>
<dbReference type="GO" id="GO:0005739">
    <property type="term" value="C:mitochondrion"/>
    <property type="evidence" value="ECO:0007669"/>
    <property type="project" value="UniProtKB-SubCell"/>
</dbReference>
<sequence>MTFVAPLRLGCRQICLSELSLHHVRQLSSGVRNGSKDGNVTLPDPEIEASDKEQRPRKDPGQVSVLLFPGQGSQFVGMGRGLLKYGAVQDMFSVARKILGYDLLSLCLNGPKEDLKKTVHCQPAVFVTSLAAVERLNHENPAAIENCAAAAGFSVGEFAALVFSGAMDFAEALYAVKVRAEAMQAASEQTPSGMLSVFGKPQARYNHACLLAREHCQSLGIQKPVCMVANYLFPDGRVIAGHQEALDFLQKNSRQLYFGRTLKLPVSGAFHTPLMEPAVEPLRAVLKSMDVRRPEIAVHSNVDGKRYMNESHIRRLLLKQLVSPVKWEQTLHEVYERAEGKEFPQTFEVGPGRQLGATLQKCNMKAHRNYTHVDVTRSEEE</sequence>
<protein>
    <recommendedName>
        <fullName evidence="13">Malonyl-CoA-acyl carrier protein transacylase, mitochondrial</fullName>
        <ecNumber evidence="3">2.3.1.39</ecNumber>
    </recommendedName>
    <alternativeName>
        <fullName evidence="15">Mitochondrial malonyltransferase</fullName>
    </alternativeName>
    <alternativeName>
        <fullName evidence="14">[Acyl-carrier-protein] malonyltransferase</fullName>
    </alternativeName>
</protein>
<evidence type="ECO:0000256" key="1">
    <source>
        <dbReference type="ARBA" id="ARBA00004173"/>
    </source>
</evidence>
<dbReference type="PANTHER" id="PTHR47170:SF2">
    <property type="entry name" value="MALONYL-COA:ACP TRANSACYLASE (MAT) DOMAIN-CONTAINING PROTEIN"/>
    <property type="match status" value="1"/>
</dbReference>
<evidence type="ECO:0000313" key="18">
    <source>
        <dbReference type="Proteomes" id="UP000515152"/>
    </source>
</evidence>
<dbReference type="InterPro" id="IPR014043">
    <property type="entry name" value="Acyl_transferase_dom"/>
</dbReference>
<dbReference type="FunFam" id="3.30.70.250:FF:000005">
    <property type="entry name" value="Malonyl-CoA-acyl carrier protein transacylase, mitochondrial"/>
    <property type="match status" value="1"/>
</dbReference>
<feature type="region of interest" description="Disordered" evidence="16">
    <location>
        <begin position="32"/>
        <end position="60"/>
    </location>
</feature>
<dbReference type="EC" id="2.3.1.39" evidence="3"/>
<keyword evidence="8" id="KW-0443">Lipid metabolism</keyword>
<reference evidence="19" key="1">
    <citation type="submission" date="2025-08" db="UniProtKB">
        <authorList>
            <consortium name="RefSeq"/>
        </authorList>
    </citation>
    <scope>IDENTIFICATION</scope>
</reference>
<dbReference type="SUPFAM" id="SSF52151">
    <property type="entry name" value="FabD/lysophospholipase-like"/>
    <property type="match status" value="1"/>
</dbReference>
<evidence type="ECO:0000256" key="7">
    <source>
        <dbReference type="ARBA" id="ARBA00022946"/>
    </source>
</evidence>
<keyword evidence="7" id="KW-0809">Transit peptide</keyword>
<evidence type="ECO:0000256" key="16">
    <source>
        <dbReference type="SAM" id="MobiDB-lite"/>
    </source>
</evidence>
<accession>A0A6P3VWZ9</accession>
<evidence type="ECO:0000256" key="2">
    <source>
        <dbReference type="ARBA" id="ARBA00005194"/>
    </source>
</evidence>
<dbReference type="UniPathway" id="UPA00094"/>
<evidence type="ECO:0000313" key="19">
    <source>
        <dbReference type="RefSeq" id="XP_012683489.2"/>
    </source>
</evidence>
<comment type="catalytic activity">
    <reaction evidence="11">
        <text>holo-[ACP] + malonyl-CoA = malonyl-[ACP] + CoA</text>
        <dbReference type="Rhea" id="RHEA:41792"/>
        <dbReference type="Rhea" id="RHEA-COMP:9623"/>
        <dbReference type="Rhea" id="RHEA-COMP:9685"/>
        <dbReference type="ChEBI" id="CHEBI:57287"/>
        <dbReference type="ChEBI" id="CHEBI:57384"/>
        <dbReference type="ChEBI" id="CHEBI:64479"/>
        <dbReference type="ChEBI" id="CHEBI:78449"/>
        <dbReference type="EC" id="2.3.1.39"/>
    </reaction>
    <physiologicalReaction direction="left-to-right" evidence="11">
        <dbReference type="Rhea" id="RHEA:41793"/>
    </physiologicalReaction>
</comment>
<dbReference type="InterPro" id="IPR052760">
    <property type="entry name" value="Mitochondrial_malonyltrans"/>
</dbReference>
<dbReference type="Pfam" id="PF00698">
    <property type="entry name" value="Acyl_transf_1"/>
    <property type="match status" value="1"/>
</dbReference>
<evidence type="ECO:0000256" key="4">
    <source>
        <dbReference type="ARBA" id="ARBA00022516"/>
    </source>
</evidence>
<dbReference type="InterPro" id="IPR016035">
    <property type="entry name" value="Acyl_Trfase/lysoPLipase"/>
</dbReference>
<feature type="domain" description="Malonyl-CoA:ACP transacylase (MAT)" evidence="17">
    <location>
        <begin position="67"/>
        <end position="380"/>
    </location>
</feature>
<evidence type="ECO:0000259" key="17">
    <source>
        <dbReference type="SMART" id="SM00827"/>
    </source>
</evidence>
<dbReference type="KEGG" id="char:105900689"/>
<dbReference type="GO" id="GO:0006633">
    <property type="term" value="P:fatty acid biosynthetic process"/>
    <property type="evidence" value="ECO:0007669"/>
    <property type="project" value="UniProtKB-UniPathway"/>
</dbReference>
<keyword evidence="9" id="KW-0496">Mitochondrion</keyword>
<evidence type="ECO:0000256" key="5">
    <source>
        <dbReference type="ARBA" id="ARBA00022679"/>
    </source>
</evidence>
<dbReference type="PANTHER" id="PTHR47170">
    <property type="entry name" value="MALONYL-COA ACP TRANSACYLASE, ACP-BINDING"/>
    <property type="match status" value="1"/>
</dbReference>
<evidence type="ECO:0000256" key="8">
    <source>
        <dbReference type="ARBA" id="ARBA00023098"/>
    </source>
</evidence>
<keyword evidence="18" id="KW-1185">Reference proteome</keyword>
<keyword evidence="4" id="KW-0444">Lipid biosynthesis</keyword>
<dbReference type="CTD" id="27349"/>
<evidence type="ECO:0000256" key="11">
    <source>
        <dbReference type="ARBA" id="ARBA00048404"/>
    </source>
</evidence>
<dbReference type="Proteomes" id="UP000515152">
    <property type="component" value="Chromosome 16"/>
</dbReference>
<dbReference type="GeneID" id="105900689"/>
<comment type="pathway">
    <text evidence="2">Lipid metabolism; fatty acid biosynthesis.</text>
</comment>
<name>A0A6P3VWZ9_CLUHA</name>
<keyword evidence="6" id="KW-0276">Fatty acid metabolism</keyword>
<dbReference type="RefSeq" id="XP_012683489.2">
    <property type="nucleotide sequence ID" value="XM_012828035.3"/>
</dbReference>
<dbReference type="OrthoDB" id="541883at2759"/>
<proteinExistence type="inferred from homology"/>
<dbReference type="InterPro" id="IPR016036">
    <property type="entry name" value="Malonyl_transacylase_ACP-bd"/>
</dbReference>
<organism evidence="18 19">
    <name type="scientific">Clupea harengus</name>
    <name type="common">Atlantic herring</name>
    <dbReference type="NCBI Taxonomy" id="7950"/>
    <lineage>
        <taxon>Eukaryota</taxon>
        <taxon>Metazoa</taxon>
        <taxon>Chordata</taxon>
        <taxon>Craniata</taxon>
        <taxon>Vertebrata</taxon>
        <taxon>Euteleostomi</taxon>
        <taxon>Actinopterygii</taxon>
        <taxon>Neopterygii</taxon>
        <taxon>Teleostei</taxon>
        <taxon>Clupei</taxon>
        <taxon>Clupeiformes</taxon>
        <taxon>Clupeoidei</taxon>
        <taxon>Clupeidae</taxon>
        <taxon>Clupea</taxon>
    </lineage>
</organism>
<evidence type="ECO:0000256" key="10">
    <source>
        <dbReference type="ARBA" id="ARBA00023160"/>
    </source>
</evidence>
<evidence type="ECO:0000256" key="6">
    <source>
        <dbReference type="ARBA" id="ARBA00022832"/>
    </source>
</evidence>
<feature type="compositionally biased region" description="Basic and acidic residues" evidence="16">
    <location>
        <begin position="49"/>
        <end position="60"/>
    </location>
</feature>